<comment type="caution">
    <text evidence="1">The sequence shown here is derived from an EMBL/GenBank/DDBJ whole genome shotgun (WGS) entry which is preliminary data.</text>
</comment>
<accession>A0A0F9VIL4</accession>
<organism evidence="1">
    <name type="scientific">marine sediment metagenome</name>
    <dbReference type="NCBI Taxonomy" id="412755"/>
    <lineage>
        <taxon>unclassified sequences</taxon>
        <taxon>metagenomes</taxon>
        <taxon>ecological metagenomes</taxon>
    </lineage>
</organism>
<dbReference type="EMBL" id="LAZR01000345">
    <property type="protein sequence ID" value="KKN73341.1"/>
    <property type="molecule type" value="Genomic_DNA"/>
</dbReference>
<reference evidence="1" key="1">
    <citation type="journal article" date="2015" name="Nature">
        <title>Complex archaea that bridge the gap between prokaryotes and eukaryotes.</title>
        <authorList>
            <person name="Spang A."/>
            <person name="Saw J.H."/>
            <person name="Jorgensen S.L."/>
            <person name="Zaremba-Niedzwiedzka K."/>
            <person name="Martijn J."/>
            <person name="Lind A.E."/>
            <person name="van Eijk R."/>
            <person name="Schleper C."/>
            <person name="Guy L."/>
            <person name="Ettema T.J."/>
        </authorList>
    </citation>
    <scope>NUCLEOTIDE SEQUENCE</scope>
</reference>
<name>A0A0F9VIL4_9ZZZZ</name>
<protein>
    <submittedName>
        <fullName evidence="1">Uncharacterized protein</fullName>
    </submittedName>
</protein>
<gene>
    <name evidence="1" type="ORF">LCGC14_0401540</name>
</gene>
<proteinExistence type="predicted"/>
<sequence length="320" mass="32932">MLIGNAGAHPLLADGSRASVGNQKRSIAENVTAHAGSSQGDGPITTDIVQISTCGVAGDAVTLPPIVPGMLITIENNGANSADVFPATGGNINGGGVNLAEALPAGEFVTYYAFDGVNWSTLSMTGGGGGVTDHGALTGLSDDDHSIYALLAGRSGGQVLIGGVASGENLTLLSTAHATKGLINFGSYVLDGVAKKWLGIEFGDFRFQLRDNSSLDAFEFTNDAGERLMNLRTDGRAFFGIGTGISAAVAFYQPSTTGIPVLGLSQLDINNAFINFIGTTAADGSRSISSDVTEDSAKFGAYRIMINGTTKWVRVYNDHS</sequence>
<dbReference type="AlphaFoldDB" id="A0A0F9VIL4"/>
<evidence type="ECO:0000313" key="1">
    <source>
        <dbReference type="EMBL" id="KKN73341.1"/>
    </source>
</evidence>